<name>A0A5N6X6M1_9EURO</name>
<accession>A0A5N6X6M1</accession>
<evidence type="ECO:0000313" key="2">
    <source>
        <dbReference type="Proteomes" id="UP000325945"/>
    </source>
</evidence>
<proteinExistence type="predicted"/>
<keyword evidence="2" id="KW-1185">Reference proteome</keyword>
<dbReference type="EMBL" id="ML741782">
    <property type="protein sequence ID" value="KAE8328877.1"/>
    <property type="molecule type" value="Genomic_DNA"/>
</dbReference>
<dbReference type="Proteomes" id="UP000325945">
    <property type="component" value="Unassembled WGS sequence"/>
</dbReference>
<dbReference type="AlphaFoldDB" id="A0A5N6X6M1"/>
<organism evidence="1 2">
    <name type="scientific">Aspergillus sergii</name>
    <dbReference type="NCBI Taxonomy" id="1034303"/>
    <lineage>
        <taxon>Eukaryota</taxon>
        <taxon>Fungi</taxon>
        <taxon>Dikarya</taxon>
        <taxon>Ascomycota</taxon>
        <taxon>Pezizomycotina</taxon>
        <taxon>Eurotiomycetes</taxon>
        <taxon>Eurotiomycetidae</taxon>
        <taxon>Eurotiales</taxon>
        <taxon>Aspergillaceae</taxon>
        <taxon>Aspergillus</taxon>
        <taxon>Aspergillus subgen. Circumdati</taxon>
    </lineage>
</organism>
<sequence length="55" mass="6436">MAPDQMDKGFGMLPFHWQCFRWTPPPVTKIILRGFTIKKRKRSNRRGSDSVRGSD</sequence>
<protein>
    <submittedName>
        <fullName evidence="1">Uncharacterized protein</fullName>
    </submittedName>
</protein>
<evidence type="ECO:0000313" key="1">
    <source>
        <dbReference type="EMBL" id="KAE8328877.1"/>
    </source>
</evidence>
<reference evidence="2" key="1">
    <citation type="submission" date="2019-04" db="EMBL/GenBank/DDBJ databases">
        <title>Friends and foes A comparative genomics studyof 23 Aspergillus species from section Flavi.</title>
        <authorList>
            <consortium name="DOE Joint Genome Institute"/>
            <person name="Kjaerbolling I."/>
            <person name="Vesth T."/>
            <person name="Frisvad J.C."/>
            <person name="Nybo J.L."/>
            <person name="Theobald S."/>
            <person name="Kildgaard S."/>
            <person name="Isbrandt T."/>
            <person name="Kuo A."/>
            <person name="Sato A."/>
            <person name="Lyhne E.K."/>
            <person name="Kogle M.E."/>
            <person name="Wiebenga A."/>
            <person name="Kun R.S."/>
            <person name="Lubbers R.J."/>
            <person name="Makela M.R."/>
            <person name="Barry K."/>
            <person name="Chovatia M."/>
            <person name="Clum A."/>
            <person name="Daum C."/>
            <person name="Haridas S."/>
            <person name="He G."/>
            <person name="LaButti K."/>
            <person name="Lipzen A."/>
            <person name="Mondo S."/>
            <person name="Riley R."/>
            <person name="Salamov A."/>
            <person name="Simmons B.A."/>
            <person name="Magnuson J.K."/>
            <person name="Henrissat B."/>
            <person name="Mortensen U.H."/>
            <person name="Larsen T.O."/>
            <person name="Devries R.P."/>
            <person name="Grigoriev I.V."/>
            <person name="Machida M."/>
            <person name="Baker S.E."/>
            <person name="Andersen M.R."/>
        </authorList>
    </citation>
    <scope>NUCLEOTIDE SEQUENCE [LARGE SCALE GENOMIC DNA]</scope>
    <source>
        <strain evidence="2">CBS 130017</strain>
    </source>
</reference>
<gene>
    <name evidence="1" type="ORF">BDV39DRAFT_172759</name>
</gene>